<gene>
    <name evidence="1" type="ORF">DPEC_G00233370</name>
</gene>
<evidence type="ECO:0000313" key="1">
    <source>
        <dbReference type="EMBL" id="KAJ7996081.1"/>
    </source>
</evidence>
<dbReference type="EMBL" id="CM055747">
    <property type="protein sequence ID" value="KAJ7996081.1"/>
    <property type="molecule type" value="Genomic_DNA"/>
</dbReference>
<sequence length="115" mass="12714">MIRNGPFLDSLHGPVPHYLASHANGLDGQTASERRRWPLGISRTERLPTDRRPRNASASPELGNPKDRFLLAACCTGLYRGFVKRPVFTGSQECQRRLGERPNLAPVMATVSVCS</sequence>
<accession>A0ACC2FXN9</accession>
<reference evidence="1" key="1">
    <citation type="submission" date="2021-05" db="EMBL/GenBank/DDBJ databases">
        <authorList>
            <person name="Pan Q."/>
            <person name="Jouanno E."/>
            <person name="Zahm M."/>
            <person name="Klopp C."/>
            <person name="Cabau C."/>
            <person name="Louis A."/>
            <person name="Berthelot C."/>
            <person name="Parey E."/>
            <person name="Roest Crollius H."/>
            <person name="Montfort J."/>
            <person name="Robinson-Rechavi M."/>
            <person name="Bouchez O."/>
            <person name="Lampietro C."/>
            <person name="Lopez Roques C."/>
            <person name="Donnadieu C."/>
            <person name="Postlethwait J."/>
            <person name="Bobe J."/>
            <person name="Dillon D."/>
            <person name="Chandos A."/>
            <person name="von Hippel F."/>
            <person name="Guiguen Y."/>
        </authorList>
    </citation>
    <scope>NUCLEOTIDE SEQUENCE</scope>
    <source>
        <strain evidence="1">YG-Jan2019</strain>
    </source>
</reference>
<comment type="caution">
    <text evidence="1">The sequence shown here is derived from an EMBL/GenBank/DDBJ whole genome shotgun (WGS) entry which is preliminary data.</text>
</comment>
<organism evidence="1 2">
    <name type="scientific">Dallia pectoralis</name>
    <name type="common">Alaska blackfish</name>
    <dbReference type="NCBI Taxonomy" id="75939"/>
    <lineage>
        <taxon>Eukaryota</taxon>
        <taxon>Metazoa</taxon>
        <taxon>Chordata</taxon>
        <taxon>Craniata</taxon>
        <taxon>Vertebrata</taxon>
        <taxon>Euteleostomi</taxon>
        <taxon>Actinopterygii</taxon>
        <taxon>Neopterygii</taxon>
        <taxon>Teleostei</taxon>
        <taxon>Protacanthopterygii</taxon>
        <taxon>Esociformes</taxon>
        <taxon>Umbridae</taxon>
        <taxon>Dallia</taxon>
    </lineage>
</organism>
<evidence type="ECO:0000313" key="2">
    <source>
        <dbReference type="Proteomes" id="UP001157502"/>
    </source>
</evidence>
<keyword evidence="2" id="KW-1185">Reference proteome</keyword>
<name>A0ACC2FXN9_DALPE</name>
<dbReference type="Proteomes" id="UP001157502">
    <property type="component" value="Chromosome 20"/>
</dbReference>
<proteinExistence type="predicted"/>
<protein>
    <submittedName>
        <fullName evidence="1">Uncharacterized protein</fullName>
    </submittedName>
</protein>